<evidence type="ECO:0000313" key="3">
    <source>
        <dbReference type="Proteomes" id="UP000735302"/>
    </source>
</evidence>
<comment type="caution">
    <text evidence="2">The sequence shown here is derived from an EMBL/GenBank/DDBJ whole genome shotgun (WGS) entry which is preliminary data.</text>
</comment>
<reference evidence="2 3" key="1">
    <citation type="journal article" date="2021" name="Elife">
        <title>Chloroplast acquisition without the gene transfer in kleptoplastic sea slugs, Plakobranchus ocellatus.</title>
        <authorList>
            <person name="Maeda T."/>
            <person name="Takahashi S."/>
            <person name="Yoshida T."/>
            <person name="Shimamura S."/>
            <person name="Takaki Y."/>
            <person name="Nagai Y."/>
            <person name="Toyoda A."/>
            <person name="Suzuki Y."/>
            <person name="Arimoto A."/>
            <person name="Ishii H."/>
            <person name="Satoh N."/>
            <person name="Nishiyama T."/>
            <person name="Hasebe M."/>
            <person name="Maruyama T."/>
            <person name="Minagawa J."/>
            <person name="Obokata J."/>
            <person name="Shigenobu S."/>
        </authorList>
    </citation>
    <scope>NUCLEOTIDE SEQUENCE [LARGE SCALE GENOMIC DNA]</scope>
</reference>
<protein>
    <submittedName>
        <fullName evidence="2">Uncharacterized protein</fullName>
    </submittedName>
</protein>
<name>A0AAV4CID1_9GAST</name>
<proteinExistence type="predicted"/>
<gene>
    <name evidence="2" type="ORF">PoB_005791200</name>
</gene>
<feature type="region of interest" description="Disordered" evidence="1">
    <location>
        <begin position="1"/>
        <end position="21"/>
    </location>
</feature>
<evidence type="ECO:0000313" key="2">
    <source>
        <dbReference type="EMBL" id="GFO31407.1"/>
    </source>
</evidence>
<dbReference type="EMBL" id="BLXT01006392">
    <property type="protein sequence ID" value="GFO31407.1"/>
    <property type="molecule type" value="Genomic_DNA"/>
</dbReference>
<evidence type="ECO:0000256" key="1">
    <source>
        <dbReference type="SAM" id="MobiDB-lite"/>
    </source>
</evidence>
<feature type="compositionally biased region" description="Basic and acidic residues" evidence="1">
    <location>
        <begin position="1"/>
        <end position="10"/>
    </location>
</feature>
<keyword evidence="3" id="KW-1185">Reference proteome</keyword>
<organism evidence="2 3">
    <name type="scientific">Plakobranchus ocellatus</name>
    <dbReference type="NCBI Taxonomy" id="259542"/>
    <lineage>
        <taxon>Eukaryota</taxon>
        <taxon>Metazoa</taxon>
        <taxon>Spiralia</taxon>
        <taxon>Lophotrochozoa</taxon>
        <taxon>Mollusca</taxon>
        <taxon>Gastropoda</taxon>
        <taxon>Heterobranchia</taxon>
        <taxon>Euthyneura</taxon>
        <taxon>Panpulmonata</taxon>
        <taxon>Sacoglossa</taxon>
        <taxon>Placobranchoidea</taxon>
        <taxon>Plakobranchidae</taxon>
        <taxon>Plakobranchus</taxon>
    </lineage>
</organism>
<accession>A0AAV4CID1</accession>
<dbReference type="AlphaFoldDB" id="A0AAV4CID1"/>
<dbReference type="Proteomes" id="UP000735302">
    <property type="component" value="Unassembled WGS sequence"/>
</dbReference>
<sequence>MLPRREDTHAEPTFTGTTRSGRWDLGQELYVQNMRSRQQERLAGSGAMGGEVNTFLAIIRGSRVRRRGSQLFTSLHRCDVLVIYITNAGPICRQSILRELTYLRYNNDDDDNGDVDDSYADSEGDDFTMI</sequence>